<sequence>MSIEHPEKGADSPVEQPKQETVEAVGQKPPTAEDLDRLKKELEQKIEDEKVRHAKDIDQKIVDRQSLISQLKENDGLLKETRKILDGYRKLNDPDSVSKVEELESLVGSLEKKAEEMNQQVESISNIPDVLLKLQSEALGEDYRIEANKLLKEFYEAQYIVAKLTGEIKTLSQEKPTDNSSWESSIAGKKRDAERSRGEVKKVFDDVLREFNNSEFAVALLDIFNKSKTWDEIKQQMEEKKKSLGLFKGKEKKAIEAIVHDGELYFRNFEAAQKEAITSQKTLDDMVGGQKQRKEDKLAELSGKYRDAVLKGWEIENRCVELAKERGVEPFGESYEHFSKQLSSTLTEDVERSAGIMKGTDSPNYRTGAVHRNWNEALKKPEVKAMFDTWQEVVNRAGGSKLAEVNPLEVEKK</sequence>
<reference evidence="3 4" key="1">
    <citation type="journal article" date="2016" name="Nat. Commun.">
        <title>Thousands of microbial genomes shed light on interconnected biogeochemical processes in an aquifer system.</title>
        <authorList>
            <person name="Anantharaman K."/>
            <person name="Brown C.T."/>
            <person name="Hug L.A."/>
            <person name="Sharon I."/>
            <person name="Castelle C.J."/>
            <person name="Probst A.J."/>
            <person name="Thomas B.C."/>
            <person name="Singh A."/>
            <person name="Wilkins M.J."/>
            <person name="Karaoz U."/>
            <person name="Brodie E.L."/>
            <person name="Williams K.H."/>
            <person name="Hubbard S.S."/>
            <person name="Banfield J.F."/>
        </authorList>
    </citation>
    <scope>NUCLEOTIDE SEQUENCE [LARGE SCALE GENOMIC DNA]</scope>
</reference>
<accession>A0A1F8F9J5</accession>
<evidence type="ECO:0000256" key="2">
    <source>
        <dbReference type="SAM" id="MobiDB-lite"/>
    </source>
</evidence>
<organism evidence="3 4">
    <name type="scientific">Candidatus Yanofskybacteria bacterium RIFCSPHIGHO2_02_FULL_39_10</name>
    <dbReference type="NCBI Taxonomy" id="1802674"/>
    <lineage>
        <taxon>Bacteria</taxon>
        <taxon>Candidatus Yanofskyibacteriota</taxon>
    </lineage>
</organism>
<dbReference type="Proteomes" id="UP000178908">
    <property type="component" value="Unassembled WGS sequence"/>
</dbReference>
<name>A0A1F8F9J5_9BACT</name>
<evidence type="ECO:0000313" key="3">
    <source>
        <dbReference type="EMBL" id="OGN08939.1"/>
    </source>
</evidence>
<gene>
    <name evidence="3" type="ORF">A3C61_02695</name>
</gene>
<dbReference type="AlphaFoldDB" id="A0A1F8F9J5"/>
<protein>
    <submittedName>
        <fullName evidence="3">Uncharacterized protein</fullName>
    </submittedName>
</protein>
<comment type="caution">
    <text evidence="3">The sequence shown here is derived from an EMBL/GenBank/DDBJ whole genome shotgun (WGS) entry which is preliminary data.</text>
</comment>
<feature type="compositionally biased region" description="Basic and acidic residues" evidence="2">
    <location>
        <begin position="1"/>
        <end position="10"/>
    </location>
</feature>
<keyword evidence="1" id="KW-0175">Coiled coil</keyword>
<evidence type="ECO:0000313" key="4">
    <source>
        <dbReference type="Proteomes" id="UP000178908"/>
    </source>
</evidence>
<evidence type="ECO:0000256" key="1">
    <source>
        <dbReference type="SAM" id="Coils"/>
    </source>
</evidence>
<feature type="region of interest" description="Disordered" evidence="2">
    <location>
        <begin position="1"/>
        <end position="37"/>
    </location>
</feature>
<dbReference type="EMBL" id="MGJO01000037">
    <property type="protein sequence ID" value="OGN08939.1"/>
    <property type="molecule type" value="Genomic_DNA"/>
</dbReference>
<proteinExistence type="predicted"/>
<feature type="coiled-coil region" evidence="1">
    <location>
        <begin position="100"/>
        <end position="127"/>
    </location>
</feature>